<proteinExistence type="predicted"/>
<feature type="region of interest" description="Disordered" evidence="1">
    <location>
        <begin position="200"/>
        <end position="221"/>
    </location>
</feature>
<comment type="caution">
    <text evidence="2">The sequence shown here is derived from an EMBL/GenBank/DDBJ whole genome shotgun (WGS) entry which is preliminary data.</text>
</comment>
<gene>
    <name evidence="2" type="ORF">OFUS_LOCUS18173</name>
</gene>
<accession>A0A8J1UPF7</accession>
<reference evidence="2" key="1">
    <citation type="submission" date="2022-03" db="EMBL/GenBank/DDBJ databases">
        <authorList>
            <person name="Martin C."/>
        </authorList>
    </citation>
    <scope>NUCLEOTIDE SEQUENCE</scope>
</reference>
<feature type="compositionally biased region" description="Low complexity" evidence="1">
    <location>
        <begin position="205"/>
        <end position="221"/>
    </location>
</feature>
<name>A0A8J1UPF7_OWEFU</name>
<keyword evidence="3" id="KW-1185">Reference proteome</keyword>
<dbReference type="Proteomes" id="UP000749559">
    <property type="component" value="Unassembled WGS sequence"/>
</dbReference>
<organism evidence="2 3">
    <name type="scientific">Owenia fusiformis</name>
    <name type="common">Polychaete worm</name>
    <dbReference type="NCBI Taxonomy" id="6347"/>
    <lineage>
        <taxon>Eukaryota</taxon>
        <taxon>Metazoa</taxon>
        <taxon>Spiralia</taxon>
        <taxon>Lophotrochozoa</taxon>
        <taxon>Annelida</taxon>
        <taxon>Polychaeta</taxon>
        <taxon>Sedentaria</taxon>
        <taxon>Canalipalpata</taxon>
        <taxon>Sabellida</taxon>
        <taxon>Oweniida</taxon>
        <taxon>Oweniidae</taxon>
        <taxon>Owenia</taxon>
    </lineage>
</organism>
<sequence>MIGCVIYTNYGVMFTFNENCTIHMGIDTEAFVVEKSDAHVAQGCILRLECDQTLISKIDADLVHALEKRKGCIVITSNGNKFEFDPGTLLYVREGCTLYGHFGSTLYVACGIFCCCDVLGYKQQKMCKGTENNVFKHETNGHNEPIKTINTNGNDSCGLLNKADTTKLENAINGNDIDGDVKGTDIIRSEIKSIDTKTGTDKINHSNGNSSHMNNINGNHIENGNGIIDPYGNRNDGNGRILHENYENKHKGHIRANGTHSVFHS</sequence>
<dbReference type="EMBL" id="CAIIXF020000009">
    <property type="protein sequence ID" value="CAH1793308.1"/>
    <property type="molecule type" value="Genomic_DNA"/>
</dbReference>
<protein>
    <submittedName>
        <fullName evidence="2">Uncharacterized protein</fullName>
    </submittedName>
</protein>
<evidence type="ECO:0000256" key="1">
    <source>
        <dbReference type="SAM" id="MobiDB-lite"/>
    </source>
</evidence>
<evidence type="ECO:0000313" key="2">
    <source>
        <dbReference type="EMBL" id="CAH1793308.1"/>
    </source>
</evidence>
<evidence type="ECO:0000313" key="3">
    <source>
        <dbReference type="Proteomes" id="UP000749559"/>
    </source>
</evidence>
<dbReference type="AlphaFoldDB" id="A0A8J1UPF7"/>